<sequence length="254" mass="27101">MDSRTGVIGVLDEQELSQTPLSTCRAIVSDPYGIGGDDVVYGWAEDRAGARLRCLLAALAAYGTRAVPLDAEVVWGVELPSMRPRAVAVRELPAEAAAGLTWAGAVTAALLALGEARLAAALPAELPFFPLPEDDPLVKQLTLAGELPEVGDATAAAGFPAYVWSVPGEPPLVSTGLTSRAALRDGLERVLLRWQHGVIWERSHRWGDDPSITRDDLDRLAKALPGTPVVVPLHHDRDVARILPHLVQVVICDD</sequence>
<organism evidence="1 2">
    <name type="scientific">Nonomuraea soli</name>
    <dbReference type="NCBI Taxonomy" id="1032476"/>
    <lineage>
        <taxon>Bacteria</taxon>
        <taxon>Bacillati</taxon>
        <taxon>Actinomycetota</taxon>
        <taxon>Actinomycetes</taxon>
        <taxon>Streptosporangiales</taxon>
        <taxon>Streptosporangiaceae</taxon>
        <taxon>Nonomuraea</taxon>
    </lineage>
</organism>
<comment type="caution">
    <text evidence="1">The sequence shown here is derived from an EMBL/GenBank/DDBJ whole genome shotgun (WGS) entry which is preliminary data.</text>
</comment>
<protein>
    <recommendedName>
        <fullName evidence="3">YcaO domain-containing protein</fullName>
    </recommendedName>
</protein>
<proteinExistence type="predicted"/>
<accession>A0A7W0CSP5</accession>
<evidence type="ECO:0000313" key="1">
    <source>
        <dbReference type="EMBL" id="MBA2896474.1"/>
    </source>
</evidence>
<evidence type="ECO:0000313" key="2">
    <source>
        <dbReference type="Proteomes" id="UP000530928"/>
    </source>
</evidence>
<reference evidence="1 2" key="1">
    <citation type="submission" date="2020-07" db="EMBL/GenBank/DDBJ databases">
        <title>Genomic Encyclopedia of Type Strains, Phase IV (KMG-IV): sequencing the most valuable type-strain genomes for metagenomic binning, comparative biology and taxonomic classification.</title>
        <authorList>
            <person name="Goeker M."/>
        </authorList>
    </citation>
    <scope>NUCLEOTIDE SEQUENCE [LARGE SCALE GENOMIC DNA]</scope>
    <source>
        <strain evidence="1 2">DSM 45533</strain>
    </source>
</reference>
<keyword evidence="2" id="KW-1185">Reference proteome</keyword>
<gene>
    <name evidence="1" type="ORF">HNR30_007865</name>
</gene>
<name>A0A7W0CSP5_9ACTN</name>
<dbReference type="Proteomes" id="UP000530928">
    <property type="component" value="Unassembled WGS sequence"/>
</dbReference>
<dbReference type="AlphaFoldDB" id="A0A7W0CSP5"/>
<evidence type="ECO:0008006" key="3">
    <source>
        <dbReference type="Google" id="ProtNLM"/>
    </source>
</evidence>
<dbReference type="EMBL" id="JACDUR010000008">
    <property type="protein sequence ID" value="MBA2896474.1"/>
    <property type="molecule type" value="Genomic_DNA"/>
</dbReference>